<evidence type="ECO:0000313" key="1">
    <source>
        <dbReference type="EMBL" id="GFD34543.1"/>
    </source>
</evidence>
<proteinExistence type="predicted"/>
<protein>
    <submittedName>
        <fullName evidence="1">Uncharacterized protein</fullName>
    </submittedName>
</protein>
<feature type="non-terminal residue" evidence="1">
    <location>
        <position position="1"/>
    </location>
</feature>
<dbReference type="AlphaFoldDB" id="A0A699VJP8"/>
<accession>A0A699VJP8</accession>
<reference evidence="1" key="1">
    <citation type="journal article" date="2019" name="Sci. Rep.">
        <title>Draft genome of Tanacetum cinerariifolium, the natural source of mosquito coil.</title>
        <authorList>
            <person name="Yamashiro T."/>
            <person name="Shiraishi A."/>
            <person name="Satake H."/>
            <person name="Nakayama K."/>
        </authorList>
    </citation>
    <scope>NUCLEOTIDE SEQUENCE</scope>
</reference>
<organism evidence="1">
    <name type="scientific">Tanacetum cinerariifolium</name>
    <name type="common">Dalmatian daisy</name>
    <name type="synonym">Chrysanthemum cinerariifolium</name>
    <dbReference type="NCBI Taxonomy" id="118510"/>
    <lineage>
        <taxon>Eukaryota</taxon>
        <taxon>Viridiplantae</taxon>
        <taxon>Streptophyta</taxon>
        <taxon>Embryophyta</taxon>
        <taxon>Tracheophyta</taxon>
        <taxon>Spermatophyta</taxon>
        <taxon>Magnoliopsida</taxon>
        <taxon>eudicotyledons</taxon>
        <taxon>Gunneridae</taxon>
        <taxon>Pentapetalae</taxon>
        <taxon>asterids</taxon>
        <taxon>campanulids</taxon>
        <taxon>Asterales</taxon>
        <taxon>Asteraceae</taxon>
        <taxon>Asteroideae</taxon>
        <taxon>Anthemideae</taxon>
        <taxon>Anthemidinae</taxon>
        <taxon>Tanacetum</taxon>
    </lineage>
</organism>
<dbReference type="EMBL" id="BKCJ011448006">
    <property type="protein sequence ID" value="GFD34543.1"/>
    <property type="molecule type" value="Genomic_DNA"/>
</dbReference>
<sequence>PDFTRFRNLLEPVQNLEWTEMQLELEDSITREQQEWFLVLLTVDPQDIHYAMVQIEYPNHVHLVFEM</sequence>
<comment type="caution">
    <text evidence="1">The sequence shown here is derived from an EMBL/GenBank/DDBJ whole genome shotgun (WGS) entry which is preliminary data.</text>
</comment>
<name>A0A699VJP8_TANCI</name>
<gene>
    <name evidence="1" type="ORF">Tci_906512</name>
</gene>